<reference evidence="2" key="1">
    <citation type="submission" date="2020-06" db="EMBL/GenBank/DDBJ databases">
        <authorList>
            <person name="Li T."/>
            <person name="Hu X."/>
            <person name="Zhang T."/>
            <person name="Song X."/>
            <person name="Zhang H."/>
            <person name="Dai N."/>
            <person name="Sheng W."/>
            <person name="Hou X."/>
            <person name="Wei L."/>
        </authorList>
    </citation>
    <scope>NUCLEOTIDE SEQUENCE</scope>
    <source>
        <strain evidence="2">3651</strain>
        <tissue evidence="2">Leaf</tissue>
    </source>
</reference>
<proteinExistence type="predicted"/>
<dbReference type="AlphaFoldDB" id="A0AAE1YA94"/>
<evidence type="ECO:0000313" key="2">
    <source>
        <dbReference type="EMBL" id="KAK4426504.1"/>
    </source>
</evidence>
<protein>
    <submittedName>
        <fullName evidence="2">Uncharacterized protein</fullName>
    </submittedName>
</protein>
<keyword evidence="3" id="KW-1185">Reference proteome</keyword>
<organism evidence="2 3">
    <name type="scientific">Sesamum alatum</name>
    <dbReference type="NCBI Taxonomy" id="300844"/>
    <lineage>
        <taxon>Eukaryota</taxon>
        <taxon>Viridiplantae</taxon>
        <taxon>Streptophyta</taxon>
        <taxon>Embryophyta</taxon>
        <taxon>Tracheophyta</taxon>
        <taxon>Spermatophyta</taxon>
        <taxon>Magnoliopsida</taxon>
        <taxon>eudicotyledons</taxon>
        <taxon>Gunneridae</taxon>
        <taxon>Pentapetalae</taxon>
        <taxon>asterids</taxon>
        <taxon>lamiids</taxon>
        <taxon>Lamiales</taxon>
        <taxon>Pedaliaceae</taxon>
        <taxon>Sesamum</taxon>
    </lineage>
</organism>
<reference evidence="2" key="2">
    <citation type="journal article" date="2024" name="Plant">
        <title>Genomic evolution and insights into agronomic trait innovations of Sesamum species.</title>
        <authorList>
            <person name="Miao H."/>
            <person name="Wang L."/>
            <person name="Qu L."/>
            <person name="Liu H."/>
            <person name="Sun Y."/>
            <person name="Le M."/>
            <person name="Wang Q."/>
            <person name="Wei S."/>
            <person name="Zheng Y."/>
            <person name="Lin W."/>
            <person name="Duan Y."/>
            <person name="Cao H."/>
            <person name="Xiong S."/>
            <person name="Wang X."/>
            <person name="Wei L."/>
            <person name="Li C."/>
            <person name="Ma Q."/>
            <person name="Ju M."/>
            <person name="Zhao R."/>
            <person name="Li G."/>
            <person name="Mu C."/>
            <person name="Tian Q."/>
            <person name="Mei H."/>
            <person name="Zhang T."/>
            <person name="Gao T."/>
            <person name="Zhang H."/>
        </authorList>
    </citation>
    <scope>NUCLEOTIDE SEQUENCE</scope>
    <source>
        <strain evidence="2">3651</strain>
    </source>
</reference>
<dbReference type="Proteomes" id="UP001293254">
    <property type="component" value="Unassembled WGS sequence"/>
</dbReference>
<comment type="caution">
    <text evidence="2">The sequence shown here is derived from an EMBL/GenBank/DDBJ whole genome shotgun (WGS) entry which is preliminary data.</text>
</comment>
<dbReference type="EMBL" id="JACGWO010000005">
    <property type="protein sequence ID" value="KAK4426504.1"/>
    <property type="molecule type" value="Genomic_DNA"/>
</dbReference>
<feature type="compositionally biased region" description="Low complexity" evidence="1">
    <location>
        <begin position="84"/>
        <end position="96"/>
    </location>
</feature>
<accession>A0AAE1YA94</accession>
<evidence type="ECO:0000313" key="3">
    <source>
        <dbReference type="Proteomes" id="UP001293254"/>
    </source>
</evidence>
<gene>
    <name evidence="2" type="ORF">Salat_1419000</name>
</gene>
<sequence>MTRGFAPQPLGRGRGCGRGRGQVVRPPTPDASNAPEASSQPLPTPLAASAPDEPPQSPLGDPTPLGPSTTTPMTLQGWGGGGSLTPSPSPSSVSHPPAAPQDVRNFITLAEAKDDREFHSCIGSVISGHFREPWPIYKKIPESQKNFWFEELKGVYQWNYPDRPMEAWFNSYGSNWFIKKFLER</sequence>
<evidence type="ECO:0000256" key="1">
    <source>
        <dbReference type="SAM" id="MobiDB-lite"/>
    </source>
</evidence>
<feature type="region of interest" description="Disordered" evidence="1">
    <location>
        <begin position="1"/>
        <end position="102"/>
    </location>
</feature>
<name>A0AAE1YA94_9LAMI</name>